<dbReference type="GeneTree" id="ENSGT00940000156844"/>
<evidence type="ECO:0000313" key="13">
    <source>
        <dbReference type="Proteomes" id="UP000314983"/>
    </source>
</evidence>
<evidence type="ECO:0000256" key="9">
    <source>
        <dbReference type="SAM" id="Phobius"/>
    </source>
</evidence>
<keyword evidence="7" id="KW-0325">Glycoprotein</keyword>
<feature type="transmembrane region" description="Helical" evidence="9">
    <location>
        <begin position="419"/>
        <end position="438"/>
    </location>
</feature>
<evidence type="ECO:0000256" key="8">
    <source>
        <dbReference type="ARBA" id="ARBA00044946"/>
    </source>
</evidence>
<keyword evidence="13" id="KW-1185">Reference proteome</keyword>
<feature type="domain" description="TMEM87A/B GOLD" evidence="11">
    <location>
        <begin position="36"/>
        <end position="207"/>
    </location>
</feature>
<keyword evidence="6 9" id="KW-0472">Membrane</keyword>
<evidence type="ECO:0000256" key="3">
    <source>
        <dbReference type="ARBA" id="ARBA00022729"/>
    </source>
</evidence>
<dbReference type="InterPro" id="IPR054101">
    <property type="entry name" value="TMEM87A/B_GOLD"/>
</dbReference>
<evidence type="ECO:0000256" key="4">
    <source>
        <dbReference type="ARBA" id="ARBA00022989"/>
    </source>
</evidence>
<evidence type="ECO:0000256" key="5">
    <source>
        <dbReference type="ARBA" id="ARBA00023034"/>
    </source>
</evidence>
<dbReference type="InterPro" id="IPR053937">
    <property type="entry name" value="GOST_TM"/>
</dbReference>
<dbReference type="Ensembl" id="ENSEEET00000054121.1">
    <property type="protein sequence ID" value="ENSEEEP00000061772.1"/>
    <property type="gene ID" value="ENSEEEG00000018331.2"/>
</dbReference>
<keyword evidence="4 9" id="KW-1133">Transmembrane helix</keyword>
<organism evidence="12 13">
    <name type="scientific">Electrophorus electricus</name>
    <name type="common">Electric eel</name>
    <name type="synonym">Gymnotus electricus</name>
    <dbReference type="NCBI Taxonomy" id="8005"/>
    <lineage>
        <taxon>Eukaryota</taxon>
        <taxon>Metazoa</taxon>
        <taxon>Chordata</taxon>
        <taxon>Craniata</taxon>
        <taxon>Vertebrata</taxon>
        <taxon>Euteleostomi</taxon>
        <taxon>Actinopterygii</taxon>
        <taxon>Neopterygii</taxon>
        <taxon>Teleostei</taxon>
        <taxon>Ostariophysi</taxon>
        <taxon>Gymnotiformes</taxon>
        <taxon>Gymnotoidei</taxon>
        <taxon>Gymnotidae</taxon>
        <taxon>Electrophorus</taxon>
    </lineage>
</organism>
<feature type="domain" description="GOST seven transmembrane" evidence="10">
    <location>
        <begin position="239"/>
        <end position="482"/>
    </location>
</feature>
<dbReference type="Pfam" id="PF21901">
    <property type="entry name" value="TMEM87A-B_GOLD"/>
    <property type="match status" value="1"/>
</dbReference>
<comment type="subcellular location">
    <subcellularLocation>
        <location evidence="1">Golgi apparatus membrane</location>
        <topology evidence="1">Multi-pass membrane protein</topology>
    </subcellularLocation>
</comment>
<dbReference type="PANTHER" id="PTHR21229:SF52">
    <property type="entry name" value="TRANSMEMBRANE PROTEIN 87A PRECURSOR"/>
    <property type="match status" value="1"/>
</dbReference>
<dbReference type="GO" id="GO:0000139">
    <property type="term" value="C:Golgi membrane"/>
    <property type="evidence" value="ECO:0007669"/>
    <property type="project" value="UniProtKB-SubCell"/>
</dbReference>
<keyword evidence="2 9" id="KW-0812">Transmembrane</keyword>
<evidence type="ECO:0000313" key="12">
    <source>
        <dbReference type="Ensembl" id="ENSEEEP00000061772.1"/>
    </source>
</evidence>
<evidence type="ECO:0000256" key="2">
    <source>
        <dbReference type="ARBA" id="ARBA00022692"/>
    </source>
</evidence>
<dbReference type="GO" id="GO:0005829">
    <property type="term" value="C:cytosol"/>
    <property type="evidence" value="ECO:0007669"/>
    <property type="project" value="GOC"/>
</dbReference>
<feature type="transmembrane region" description="Helical" evidence="9">
    <location>
        <begin position="238"/>
        <end position="260"/>
    </location>
</feature>
<evidence type="ECO:0008006" key="14">
    <source>
        <dbReference type="Google" id="ProtNLM"/>
    </source>
</evidence>
<evidence type="ECO:0000256" key="6">
    <source>
        <dbReference type="ARBA" id="ARBA00023136"/>
    </source>
</evidence>
<evidence type="ECO:0000259" key="10">
    <source>
        <dbReference type="Pfam" id="PF06814"/>
    </source>
</evidence>
<evidence type="ECO:0000259" key="11">
    <source>
        <dbReference type="Pfam" id="PF21901"/>
    </source>
</evidence>
<protein>
    <recommendedName>
        <fullName evidence="14">Transmembrane protein 87A</fullName>
    </recommendedName>
</protein>
<evidence type="ECO:0000256" key="1">
    <source>
        <dbReference type="ARBA" id="ARBA00004653"/>
    </source>
</evidence>
<comment type="similarity">
    <text evidence="8">Belongs to the LU7TM family. TMEM87 subfamily.</text>
</comment>
<feature type="transmembrane region" description="Helical" evidence="9">
    <location>
        <begin position="272"/>
        <end position="292"/>
    </location>
</feature>
<dbReference type="Pfam" id="PF06814">
    <property type="entry name" value="GOST_TM"/>
    <property type="match status" value="1"/>
</dbReference>
<reference evidence="12" key="3">
    <citation type="submission" date="2025-09" db="UniProtKB">
        <authorList>
            <consortium name="Ensembl"/>
        </authorList>
    </citation>
    <scope>IDENTIFICATION</scope>
</reference>
<feature type="transmembrane region" description="Helical" evidence="9">
    <location>
        <begin position="458"/>
        <end position="475"/>
    </location>
</feature>
<reference evidence="12 13" key="1">
    <citation type="submission" date="2020-05" db="EMBL/GenBank/DDBJ databases">
        <title>Electrophorus electricus (electric eel) genome, fEleEle1, primary haplotype.</title>
        <authorList>
            <person name="Myers G."/>
            <person name="Meyer A."/>
            <person name="Fedrigo O."/>
            <person name="Formenti G."/>
            <person name="Rhie A."/>
            <person name="Tracey A."/>
            <person name="Sims Y."/>
            <person name="Jarvis E.D."/>
        </authorList>
    </citation>
    <scope>NUCLEOTIDE SEQUENCE [LARGE SCALE GENOMIC DNA]</scope>
</reference>
<feature type="transmembrane region" description="Helical" evidence="9">
    <location>
        <begin position="320"/>
        <end position="336"/>
    </location>
</feature>
<gene>
    <name evidence="12" type="primary">TMEM87A</name>
</gene>
<sequence length="532" mass="61024">MASAVTESLLSPQQQTALFIFVFIFIRIPTLRAVSEPGKWILNVDSEIIKKQSYFYFSKTLFNNSHVELRWLSEECSTPVKLNISWYLRSSRCYDEVFDLDAKDYFNTKVGLQNGDSGFYISHTYSPIECYQHMTRNEVCGTSSETLVRSQRDAEVNGKTTHHIKYYNPFLKNIVEKFFSSVFSSTSIHDRVAQAWEDSPYMFIIHFAEINPAKDTKWSIKLEVSMKGSYQYISASEWPLMIFYMVMCIIYVLLGVLWLLLSACYWRDLLRIQFWIGGVIFLGMLEKAVYYAEFQSIRYDGLSVQGAVVFAEVLSAVKRTLARVLVIIASLGYGIVKPRLGALLHRVVGVGLLYLSFSIVEGVLRVNSEHGGSSRLLCDIVLAITDSCIVCYIFISLAQTMKLLRLRRNVVKLSLYRHFTNTLIFAVIASVVFIVWTTKTFKLSKCQSDWRELWIDDAFWRFLFSTILLVIMFLWRPSANNQRYAFSPLVDEVSDEEVAEQLMNEAFEGVKMRGIKAETNGSVKPNKVVSGL</sequence>
<name>A0AAY5EYF8_ELEEL</name>
<keyword evidence="5" id="KW-0333">Golgi apparatus</keyword>
<accession>A0AAY5EYF8</accession>
<feature type="transmembrane region" description="Helical" evidence="9">
    <location>
        <begin position="343"/>
        <end position="360"/>
    </location>
</feature>
<feature type="transmembrane region" description="Helical" evidence="9">
    <location>
        <begin position="380"/>
        <end position="398"/>
    </location>
</feature>
<keyword evidence="3" id="KW-0732">Signal</keyword>
<dbReference type="GO" id="GO:0042147">
    <property type="term" value="P:retrograde transport, endosome to Golgi"/>
    <property type="evidence" value="ECO:0007669"/>
    <property type="project" value="TreeGrafter"/>
</dbReference>
<dbReference type="Proteomes" id="UP000314983">
    <property type="component" value="Chromosome 15"/>
</dbReference>
<evidence type="ECO:0000256" key="7">
    <source>
        <dbReference type="ARBA" id="ARBA00023180"/>
    </source>
</evidence>
<reference evidence="12" key="2">
    <citation type="submission" date="2025-08" db="UniProtKB">
        <authorList>
            <consortium name="Ensembl"/>
        </authorList>
    </citation>
    <scope>IDENTIFICATION</scope>
</reference>
<proteinExistence type="inferred from homology"/>
<dbReference type="InterPro" id="IPR009637">
    <property type="entry name" value="GPR107/GPR108-like"/>
</dbReference>
<dbReference type="PANTHER" id="PTHR21229">
    <property type="entry name" value="LUNG SEVEN TRANSMEMBRANE RECEPTOR"/>
    <property type="match status" value="1"/>
</dbReference>
<dbReference type="AlphaFoldDB" id="A0AAY5EYF8"/>